<sequence length="183" mass="19748">MRAVPTCLVAAIAAALLCPSSARAYEDQIGLALGVGYAAVASDNPLPHHGFVAQLEGSLGLDDTWEVRALAGYALHVDDALLHRASVGVELVYLIDILELVPFFGLGVDAPVSIWDREGTTDAWIDFAGHAVVGLDWLLSREWAIGVEVRPYVLFTSFGDQPPRPADPVWITAILRAQMLFEI</sequence>
<evidence type="ECO:0000313" key="2">
    <source>
        <dbReference type="EMBL" id="AKF06907.1"/>
    </source>
</evidence>
<dbReference type="SUPFAM" id="SSF56925">
    <property type="entry name" value="OMPA-like"/>
    <property type="match status" value="1"/>
</dbReference>
<dbReference type="EMBL" id="CP011125">
    <property type="protein sequence ID" value="AKF06907.1"/>
    <property type="molecule type" value="Genomic_DNA"/>
</dbReference>
<dbReference type="KEGG" id="samy:DB32_004056"/>
<reference evidence="2 3" key="1">
    <citation type="submission" date="2015-03" db="EMBL/GenBank/DDBJ databases">
        <title>Genome assembly of Sandaracinus amylolyticus DSM 53668.</title>
        <authorList>
            <person name="Sharma G."/>
            <person name="Subramanian S."/>
        </authorList>
    </citation>
    <scope>NUCLEOTIDE SEQUENCE [LARGE SCALE GENOMIC DNA]</scope>
    <source>
        <strain evidence="2 3">DSM 53668</strain>
    </source>
</reference>
<dbReference type="InterPro" id="IPR011250">
    <property type="entry name" value="OMP/PagP_B-barrel"/>
</dbReference>
<evidence type="ECO:0008006" key="4">
    <source>
        <dbReference type="Google" id="ProtNLM"/>
    </source>
</evidence>
<name>A0A0F6YID5_9BACT</name>
<evidence type="ECO:0000313" key="3">
    <source>
        <dbReference type="Proteomes" id="UP000034883"/>
    </source>
</evidence>
<keyword evidence="3" id="KW-1185">Reference proteome</keyword>
<dbReference type="RefSeq" id="WP_053234166.1">
    <property type="nucleotide sequence ID" value="NZ_CP011125.1"/>
</dbReference>
<gene>
    <name evidence="2" type="ORF">DB32_004056</name>
</gene>
<proteinExistence type="predicted"/>
<keyword evidence="1" id="KW-0732">Signal</keyword>
<accession>A0A0F6YID5</accession>
<dbReference type="Proteomes" id="UP000034883">
    <property type="component" value="Chromosome"/>
</dbReference>
<organism evidence="2 3">
    <name type="scientific">Sandaracinus amylolyticus</name>
    <dbReference type="NCBI Taxonomy" id="927083"/>
    <lineage>
        <taxon>Bacteria</taxon>
        <taxon>Pseudomonadati</taxon>
        <taxon>Myxococcota</taxon>
        <taxon>Polyangia</taxon>
        <taxon>Polyangiales</taxon>
        <taxon>Sandaracinaceae</taxon>
        <taxon>Sandaracinus</taxon>
    </lineage>
</organism>
<dbReference type="STRING" id="927083.DB32_004056"/>
<protein>
    <recommendedName>
        <fullName evidence="4">Outer membrane protein beta-barrel domain-containing protein</fullName>
    </recommendedName>
</protein>
<dbReference type="OrthoDB" id="5505441at2"/>
<dbReference type="AlphaFoldDB" id="A0A0F6YID5"/>
<evidence type="ECO:0000256" key="1">
    <source>
        <dbReference type="SAM" id="SignalP"/>
    </source>
</evidence>
<feature type="signal peptide" evidence="1">
    <location>
        <begin position="1"/>
        <end position="24"/>
    </location>
</feature>
<dbReference type="Gene3D" id="2.40.160.20">
    <property type="match status" value="1"/>
</dbReference>
<feature type="chain" id="PRO_5002512677" description="Outer membrane protein beta-barrel domain-containing protein" evidence="1">
    <location>
        <begin position="25"/>
        <end position="183"/>
    </location>
</feature>